<name>A0A7J6JLC7_COLFN</name>
<reference evidence="2 3" key="2">
    <citation type="submission" date="2020-04" db="EMBL/GenBank/DDBJ databases">
        <title>Genome sequencing and assembly of multiple isolates from the Colletotrichum gloeosporioides species complex.</title>
        <authorList>
            <person name="Gan P."/>
            <person name="Shirasu K."/>
        </authorList>
    </citation>
    <scope>NUCLEOTIDE SEQUENCE [LARGE SCALE GENOMIC DNA]</scope>
    <source>
        <strain evidence="2 3">Nara gc5</strain>
    </source>
</reference>
<sequence>MVHDGRQKSWLNAATAPFFFHLNLGFLKSEHTTMRSSSPLKSLLAGSAFWAASCSAVTLYAADSGGNVTTLSLAGSAGGNYSFSVASKTADCDVNPAWLTLDGANRVLYCLDRGSNSQPNGSLNSFSIGEGGALTRIARVSAPFSGVAGEIVTTPAGVRGYVSASYNRSAAAVFALGDKGALPGTGPLQEIFPTLDQPGPVASRQDTSYLHHVINDPKGQYVLLADLGGDKVRVYSYDSNTVAPIKEVDGLVTGPGVGPRHGVFRTAANGDVFFYFNGELDQNIYSYKVEYKETGLAFTKVFSIPAISADLPATKAPTSEIALTPDNKFLIVSNRDVSFRDSPILGSGPSDTLSTFAIKEDGTLELVQLAPSGGWSPRQFSINKAGDLIAVGHQNNRTVVIWKRDLESGKIVPEAEGGKVGVVTLTGAVVATIWDE</sequence>
<dbReference type="Pfam" id="PF10282">
    <property type="entry name" value="Lactonase"/>
    <property type="match status" value="1"/>
</dbReference>
<keyword evidence="3" id="KW-1185">Reference proteome</keyword>
<dbReference type="Gene3D" id="2.130.10.10">
    <property type="entry name" value="YVTN repeat-like/Quinoprotein amine dehydrogenase"/>
    <property type="match status" value="1"/>
</dbReference>
<dbReference type="SUPFAM" id="SSF75011">
    <property type="entry name" value="3-carboxy-cis,cis-mucoante lactonizing enzyme"/>
    <property type="match status" value="1"/>
</dbReference>
<accession>A0A7J6JLC7</accession>
<dbReference type="GeneID" id="43610216"/>
<dbReference type="InterPro" id="IPR050282">
    <property type="entry name" value="Cycloisomerase_2"/>
</dbReference>
<dbReference type="InterPro" id="IPR019405">
    <property type="entry name" value="Lactonase_7-beta_prop"/>
</dbReference>
<dbReference type="AlphaFoldDB" id="A0A7J6JLC7"/>
<evidence type="ECO:0000313" key="3">
    <source>
        <dbReference type="Proteomes" id="UP000011096"/>
    </source>
</evidence>
<protein>
    <submittedName>
        <fullName evidence="2">Putative 6-phosphogluconolactonase</fullName>
    </submittedName>
</protein>
<dbReference type="Proteomes" id="UP000011096">
    <property type="component" value="Unassembled WGS sequence"/>
</dbReference>
<comment type="caution">
    <text evidence="2">The sequence shown here is derived from an EMBL/GenBank/DDBJ whole genome shotgun (WGS) entry which is preliminary data.</text>
</comment>
<dbReference type="PANTHER" id="PTHR30344">
    <property type="entry name" value="6-PHOSPHOGLUCONOLACTONASE-RELATED"/>
    <property type="match status" value="1"/>
</dbReference>
<evidence type="ECO:0000256" key="1">
    <source>
        <dbReference type="ARBA" id="ARBA00005564"/>
    </source>
</evidence>
<comment type="similarity">
    <text evidence="1">Belongs to the cycloisomerase 2 family.</text>
</comment>
<dbReference type="GO" id="GO:0017057">
    <property type="term" value="F:6-phosphogluconolactonase activity"/>
    <property type="evidence" value="ECO:0007669"/>
    <property type="project" value="TreeGrafter"/>
</dbReference>
<gene>
    <name evidence="2" type="ORF">CGGC5_v001619</name>
</gene>
<dbReference type="EMBL" id="ANPB02000001">
    <property type="protein sequence ID" value="KAF4490861.1"/>
    <property type="molecule type" value="Genomic_DNA"/>
</dbReference>
<evidence type="ECO:0000313" key="2">
    <source>
        <dbReference type="EMBL" id="KAF4490861.1"/>
    </source>
</evidence>
<dbReference type="RefSeq" id="XP_031877395.2">
    <property type="nucleotide sequence ID" value="XM_032026072.2"/>
</dbReference>
<organism evidence="2 3">
    <name type="scientific">Colletotrichum fructicola (strain Nara gc5)</name>
    <name type="common">Anthracnose fungus</name>
    <name type="synonym">Colletotrichum gloeosporioides (strain Nara gc5)</name>
    <dbReference type="NCBI Taxonomy" id="1213859"/>
    <lineage>
        <taxon>Eukaryota</taxon>
        <taxon>Fungi</taxon>
        <taxon>Dikarya</taxon>
        <taxon>Ascomycota</taxon>
        <taxon>Pezizomycotina</taxon>
        <taxon>Sordariomycetes</taxon>
        <taxon>Hypocreomycetidae</taxon>
        <taxon>Glomerellales</taxon>
        <taxon>Glomerellaceae</taxon>
        <taxon>Colletotrichum</taxon>
        <taxon>Colletotrichum gloeosporioides species complex</taxon>
    </lineage>
</organism>
<dbReference type="InterPro" id="IPR015943">
    <property type="entry name" value="WD40/YVTN_repeat-like_dom_sf"/>
</dbReference>
<reference evidence="2 3" key="1">
    <citation type="submission" date="2012-08" db="EMBL/GenBank/DDBJ databases">
        <authorList>
            <person name="Gan P.H.P."/>
            <person name="Ikeda K."/>
            <person name="Irieda H."/>
            <person name="Narusaka M."/>
            <person name="O'Connell R.J."/>
            <person name="Narusaka Y."/>
            <person name="Takano Y."/>
            <person name="Kubo Y."/>
            <person name="Shirasu K."/>
        </authorList>
    </citation>
    <scope>NUCLEOTIDE SEQUENCE [LARGE SCALE GENOMIC DNA]</scope>
    <source>
        <strain evidence="2 3">Nara gc5</strain>
    </source>
</reference>
<dbReference type="PANTHER" id="PTHR30344:SF1">
    <property type="entry name" value="6-PHOSPHOGLUCONOLACTONASE"/>
    <property type="match status" value="1"/>
</dbReference>
<proteinExistence type="inferred from homology"/>
<dbReference type="InParanoid" id="A0A7J6JLC7"/>
<dbReference type="OrthoDB" id="9972196at2759"/>